<keyword evidence="4" id="KW-1185">Reference proteome</keyword>
<proteinExistence type="predicted"/>
<accession>A0A1E4S203</accession>
<reference evidence="1" key="1">
    <citation type="submission" date="2014-12" db="EMBL/GenBank/DDBJ databases">
        <authorList>
            <person name="Jaenicke S."/>
        </authorList>
    </citation>
    <scope>NUCLEOTIDE SEQUENCE [LARGE SCALE GENOMIC DNA]</scope>
    <source>
        <strain evidence="1">CBS1600</strain>
    </source>
</reference>
<dbReference type="OrthoDB" id="10488675at2759"/>
<evidence type="ECO:0000313" key="3">
    <source>
        <dbReference type="Proteomes" id="UP000038830"/>
    </source>
</evidence>
<evidence type="ECO:0000313" key="4">
    <source>
        <dbReference type="Proteomes" id="UP000094389"/>
    </source>
</evidence>
<accession>A0A0H5C6B5</accession>
<evidence type="ECO:0000313" key="1">
    <source>
        <dbReference type="EMBL" id="CEP23616.1"/>
    </source>
</evidence>
<name>A0A0H5C6B5_CYBJN</name>
<gene>
    <name evidence="1" type="ORF">BN1211_4251</name>
    <name evidence="2" type="ORF">CYBJADRAFT_167531</name>
</gene>
<evidence type="ECO:0000313" key="2">
    <source>
        <dbReference type="EMBL" id="ODV73492.1"/>
    </source>
</evidence>
<reference evidence="3" key="2">
    <citation type="journal article" date="2015" name="J. Biotechnol.">
        <title>The structure of the Cyberlindnera jadinii genome and its relation to Candida utilis analyzed by the occurrence of single nucleotide polymorphisms.</title>
        <authorList>
            <person name="Rupp O."/>
            <person name="Brinkrolf K."/>
            <person name="Buerth C."/>
            <person name="Kunigo M."/>
            <person name="Schneider J."/>
            <person name="Jaenicke S."/>
            <person name="Goesmann A."/>
            <person name="Puehler A."/>
            <person name="Jaeger K.-E."/>
            <person name="Ernst J.F."/>
        </authorList>
    </citation>
    <scope>NUCLEOTIDE SEQUENCE [LARGE SCALE GENOMIC DNA]</scope>
    <source>
        <strain evidence="3">ATCC 18201 / CBS 1600 / BCRC 20928 / JCM 3617 / NBRC 0987 / NRRL Y-1542</strain>
    </source>
</reference>
<dbReference type="OMA" id="TANVEYQ"/>
<dbReference type="RefSeq" id="XP_020070531.1">
    <property type="nucleotide sequence ID" value="XM_020214951.1"/>
</dbReference>
<sequence>MFSLKTQLAKSATTCSAVSASRVRLFTTSQRCFSDHDHHDHHEELAPEEKLADNPLYIGTLAALLVGAAGIGFDTYYKKLYGKSYFGQWIHPTPSEEVIAENKEYQELTMKDAQFYEVMYAQPVKSVFRDLEVVQPIRRGSSFNREPGSSLDIDSLSPRREIKKSLFD</sequence>
<dbReference type="EMBL" id="KV453930">
    <property type="protein sequence ID" value="ODV73492.1"/>
    <property type="molecule type" value="Genomic_DNA"/>
</dbReference>
<dbReference type="AlphaFoldDB" id="A0A0H5C6B5"/>
<dbReference type="EMBL" id="CDQK01000004">
    <property type="protein sequence ID" value="CEP23616.1"/>
    <property type="molecule type" value="Genomic_DNA"/>
</dbReference>
<dbReference type="Proteomes" id="UP000094389">
    <property type="component" value="Unassembled WGS sequence"/>
</dbReference>
<organism evidence="1 3">
    <name type="scientific">Cyberlindnera jadinii (strain ATCC 18201 / CBS 1600 / BCRC 20928 / JCM 3617 / NBRC 0987 / NRRL Y-1542)</name>
    <name type="common">Torula yeast</name>
    <name type="synonym">Candida utilis</name>
    <dbReference type="NCBI Taxonomy" id="983966"/>
    <lineage>
        <taxon>Eukaryota</taxon>
        <taxon>Fungi</taxon>
        <taxon>Dikarya</taxon>
        <taxon>Ascomycota</taxon>
        <taxon>Saccharomycotina</taxon>
        <taxon>Saccharomycetes</taxon>
        <taxon>Phaffomycetales</taxon>
        <taxon>Phaffomycetaceae</taxon>
        <taxon>Cyberlindnera</taxon>
    </lineage>
</organism>
<reference evidence="2 4" key="3">
    <citation type="journal article" date="2016" name="Proc. Natl. Acad. Sci. U.S.A.">
        <title>Comparative genomics of biotechnologically important yeasts.</title>
        <authorList>
            <person name="Riley R."/>
            <person name="Haridas S."/>
            <person name="Wolfe K.H."/>
            <person name="Lopes M.R."/>
            <person name="Hittinger C.T."/>
            <person name="Goeker M."/>
            <person name="Salamov A.A."/>
            <person name="Wisecaver J.H."/>
            <person name="Long T.M."/>
            <person name="Calvey C.H."/>
            <person name="Aerts A.L."/>
            <person name="Barry K.W."/>
            <person name="Choi C."/>
            <person name="Clum A."/>
            <person name="Coughlan A.Y."/>
            <person name="Deshpande S."/>
            <person name="Douglass A.P."/>
            <person name="Hanson S.J."/>
            <person name="Klenk H.-P."/>
            <person name="LaButti K.M."/>
            <person name="Lapidus A."/>
            <person name="Lindquist E.A."/>
            <person name="Lipzen A.M."/>
            <person name="Meier-Kolthoff J.P."/>
            <person name="Ohm R.A."/>
            <person name="Otillar R.P."/>
            <person name="Pangilinan J.L."/>
            <person name="Peng Y."/>
            <person name="Rokas A."/>
            <person name="Rosa C.A."/>
            <person name="Scheuner C."/>
            <person name="Sibirny A.A."/>
            <person name="Slot J.C."/>
            <person name="Stielow J.B."/>
            <person name="Sun H."/>
            <person name="Kurtzman C.P."/>
            <person name="Blackwell M."/>
            <person name="Grigoriev I.V."/>
            <person name="Jeffries T.W."/>
        </authorList>
    </citation>
    <scope>NUCLEOTIDE SEQUENCE [LARGE SCALE GENOMIC DNA]</scope>
    <source>
        <strain evidence="4">ATCC 18201 / CBS 1600 / BCRC 20928 / JCM 3617 / NBRC 0987 / NRRL Y-1542</strain>
        <strain evidence="2">NRRL Y-1542</strain>
    </source>
</reference>
<dbReference type="Proteomes" id="UP000038830">
    <property type="component" value="Unassembled WGS sequence"/>
</dbReference>
<protein>
    <submittedName>
        <fullName evidence="1">Uncharacterized protein</fullName>
    </submittedName>
</protein>
<dbReference type="GeneID" id="30989347"/>